<dbReference type="NCBIfam" id="NF033855">
    <property type="entry name" value="tRNA_MNMC2"/>
    <property type="match status" value="1"/>
</dbReference>
<accession>A0A9D1RFT7</accession>
<feature type="domain" description="MnmC-like methyltransferase" evidence="1">
    <location>
        <begin position="137"/>
        <end position="212"/>
    </location>
</feature>
<dbReference type="InterPro" id="IPR029063">
    <property type="entry name" value="SAM-dependent_MTases_sf"/>
</dbReference>
<dbReference type="GO" id="GO:0004808">
    <property type="term" value="F:tRNA (5-methylaminomethyl-2-thiouridylate)(34)-methyltransferase activity"/>
    <property type="evidence" value="ECO:0007669"/>
    <property type="project" value="InterPro"/>
</dbReference>
<evidence type="ECO:0000259" key="1">
    <source>
        <dbReference type="Pfam" id="PF05430"/>
    </source>
</evidence>
<dbReference type="SUPFAM" id="SSF53335">
    <property type="entry name" value="S-adenosyl-L-methionine-dependent methyltransferases"/>
    <property type="match status" value="1"/>
</dbReference>
<dbReference type="InterPro" id="IPR047785">
    <property type="entry name" value="tRNA_MNMC2"/>
</dbReference>
<protein>
    <submittedName>
        <fullName evidence="2">tRNA (5-methylaminomethyl-2-thiouridine)(34)-methyltransferase MnmD</fullName>
    </submittedName>
</protein>
<dbReference type="Proteomes" id="UP000824267">
    <property type="component" value="Unassembled WGS sequence"/>
</dbReference>
<sequence length="212" mass="24279">MDGSSTIRRKDLFETYHSAFGALTETNLVYMDYAFKHWCTHNNSIKANILEIGFGTGLNAIATMKHSSLSNVLYHTIEPFPLSTDIIHKLNYGKLLGMEKEFESIHSCPWEKEEKITPHFTIRKQQSTAQNTDYPDDFYDIVYFDAFSPDNEPELWTESLFSKIYKSMRNGAVLTTYCCKGTVKRLLKGSGFEIEKLNGPKGKREVLRAVKP</sequence>
<dbReference type="Gene3D" id="3.40.50.150">
    <property type="entry name" value="Vaccinia Virus protein VP39"/>
    <property type="match status" value="1"/>
</dbReference>
<proteinExistence type="predicted"/>
<dbReference type="PANTHER" id="PTHR39963:SF1">
    <property type="entry name" value="MNMC-LIKE METHYLTRANSFERASE DOMAIN-CONTAINING PROTEIN"/>
    <property type="match status" value="1"/>
</dbReference>
<comment type="caution">
    <text evidence="2">The sequence shown here is derived from an EMBL/GenBank/DDBJ whole genome shotgun (WGS) entry which is preliminary data.</text>
</comment>
<dbReference type="EMBL" id="DXGG01000030">
    <property type="protein sequence ID" value="HIW86807.1"/>
    <property type="molecule type" value="Genomic_DNA"/>
</dbReference>
<dbReference type="Pfam" id="PF05430">
    <property type="entry name" value="Methyltransf_30"/>
    <property type="match status" value="1"/>
</dbReference>
<reference evidence="2" key="2">
    <citation type="submission" date="2021-04" db="EMBL/GenBank/DDBJ databases">
        <authorList>
            <person name="Gilroy R."/>
        </authorList>
    </citation>
    <scope>NUCLEOTIDE SEQUENCE</scope>
    <source>
        <strain evidence="2">Gambia16-930</strain>
    </source>
</reference>
<gene>
    <name evidence="2" type="primary">mnmD</name>
    <name evidence="2" type="ORF">IAC47_00825</name>
</gene>
<dbReference type="PANTHER" id="PTHR39963">
    <property type="entry name" value="SLL0983 PROTEIN"/>
    <property type="match status" value="1"/>
</dbReference>
<evidence type="ECO:0000313" key="2">
    <source>
        <dbReference type="EMBL" id="HIW86807.1"/>
    </source>
</evidence>
<reference evidence="2" key="1">
    <citation type="journal article" date="2021" name="PeerJ">
        <title>Extensive microbial diversity within the chicken gut microbiome revealed by metagenomics and culture.</title>
        <authorList>
            <person name="Gilroy R."/>
            <person name="Ravi A."/>
            <person name="Getino M."/>
            <person name="Pursley I."/>
            <person name="Horton D.L."/>
            <person name="Alikhan N.F."/>
            <person name="Baker D."/>
            <person name="Gharbi K."/>
            <person name="Hall N."/>
            <person name="Watson M."/>
            <person name="Adriaenssens E.M."/>
            <person name="Foster-Nyarko E."/>
            <person name="Jarju S."/>
            <person name="Secka A."/>
            <person name="Antonio M."/>
            <person name="Oren A."/>
            <person name="Chaudhuri R.R."/>
            <person name="La Ragione R."/>
            <person name="Hildebrand F."/>
            <person name="Pallen M.J."/>
        </authorList>
    </citation>
    <scope>NUCLEOTIDE SEQUENCE</scope>
    <source>
        <strain evidence="2">Gambia16-930</strain>
    </source>
</reference>
<dbReference type="InterPro" id="IPR008471">
    <property type="entry name" value="MnmC-like_methylTransf"/>
</dbReference>
<dbReference type="GO" id="GO:0016645">
    <property type="term" value="F:oxidoreductase activity, acting on the CH-NH group of donors"/>
    <property type="evidence" value="ECO:0007669"/>
    <property type="project" value="InterPro"/>
</dbReference>
<evidence type="ECO:0000313" key="3">
    <source>
        <dbReference type="Proteomes" id="UP000824267"/>
    </source>
</evidence>
<organism evidence="2 3">
    <name type="scientific">Candidatus Onthomorpha intestinigallinarum</name>
    <dbReference type="NCBI Taxonomy" id="2840880"/>
    <lineage>
        <taxon>Bacteria</taxon>
        <taxon>Pseudomonadati</taxon>
        <taxon>Bacteroidota</taxon>
        <taxon>Bacteroidia</taxon>
        <taxon>Bacteroidales</taxon>
        <taxon>Candidatus Onthomorpha</taxon>
    </lineage>
</organism>
<dbReference type="AlphaFoldDB" id="A0A9D1RFT7"/>
<name>A0A9D1RFT7_9BACT</name>